<keyword evidence="2" id="KW-0378">Hydrolase</keyword>
<dbReference type="PANTHER" id="PTHR10587">
    <property type="entry name" value="GLYCOSYL TRANSFERASE-RELATED"/>
    <property type="match status" value="1"/>
</dbReference>
<dbReference type="GO" id="GO:0005975">
    <property type="term" value="P:carbohydrate metabolic process"/>
    <property type="evidence" value="ECO:0007669"/>
    <property type="project" value="InterPro"/>
</dbReference>
<sequence>MSDSYGKVIELLAIERDTGAFALRIKLSFSESAELLWLTDHETIANIATVSEFNGVHKYRLSLHTTWDVIQQQYIGSITRTYRDHGERFSFACSVHFRNELEAIKAIRHLDDVSALSFLSAPPFEPGLAEEVQTDGILNATRSARKRHRLPLKLASATLMSLIFVVLLSSFNYSYPSDIRHEAAITAAAEVETVIQLLAENRNAMIAKPVAVSVEKEADRKPKKETKTSAAVPHLELKDFISYSIPKGYVALTFDDGPSKHSMDIMNVLKKHEVGGTFFFVGTNVKKHPDYVKAIHANGYSVGSHSMTHSQMPSLTHEEQKAELTRAANLIEHITNEKLVLFRPPYGAFDDRTEALSRQQGNKVVLWNRDPEDWLTRDEDKILDYVQHIEASGSIILLHESQAVVDALPKIIKSLQDQGLTIVSLQ</sequence>
<name>A0A385TVB6_PAELA</name>
<dbReference type="InterPro" id="IPR050248">
    <property type="entry name" value="Polysacc_deacetylase_ArnD"/>
</dbReference>
<keyword evidence="5" id="KW-1185">Reference proteome</keyword>
<protein>
    <submittedName>
        <fullName evidence="4">Polysaccharide deacetylase family protein</fullName>
    </submittedName>
</protein>
<dbReference type="Gene3D" id="3.20.20.370">
    <property type="entry name" value="Glycoside hydrolase/deacetylase"/>
    <property type="match status" value="1"/>
</dbReference>
<dbReference type="RefSeq" id="WP_119850849.1">
    <property type="nucleotide sequence ID" value="NZ_CP032412.1"/>
</dbReference>
<evidence type="ECO:0000259" key="3">
    <source>
        <dbReference type="PROSITE" id="PS51677"/>
    </source>
</evidence>
<dbReference type="GO" id="GO:0016810">
    <property type="term" value="F:hydrolase activity, acting on carbon-nitrogen (but not peptide) bonds"/>
    <property type="evidence" value="ECO:0007669"/>
    <property type="project" value="InterPro"/>
</dbReference>
<evidence type="ECO:0000313" key="5">
    <source>
        <dbReference type="Proteomes" id="UP000266552"/>
    </source>
</evidence>
<evidence type="ECO:0000313" key="4">
    <source>
        <dbReference type="EMBL" id="AYB47421.1"/>
    </source>
</evidence>
<dbReference type="PROSITE" id="PS51677">
    <property type="entry name" value="NODB"/>
    <property type="match status" value="1"/>
</dbReference>
<dbReference type="GO" id="GO:0016020">
    <property type="term" value="C:membrane"/>
    <property type="evidence" value="ECO:0007669"/>
    <property type="project" value="TreeGrafter"/>
</dbReference>
<dbReference type="AlphaFoldDB" id="A0A385TVB6"/>
<accession>A0A385TVB6</accession>
<gene>
    <name evidence="4" type="ORF">D5F53_30800</name>
</gene>
<dbReference type="KEGG" id="plw:D5F53_30800"/>
<dbReference type="CDD" id="cd10917">
    <property type="entry name" value="CE4_NodB_like_6s_7s"/>
    <property type="match status" value="1"/>
</dbReference>
<dbReference type="Pfam" id="PF01522">
    <property type="entry name" value="Polysacc_deac_1"/>
    <property type="match status" value="1"/>
</dbReference>
<dbReference type="PANTHER" id="PTHR10587:SF133">
    <property type="entry name" value="CHITIN DEACETYLASE 1-RELATED"/>
    <property type="match status" value="1"/>
</dbReference>
<organism evidence="4 5">
    <name type="scientific">Paenibacillus lautus</name>
    <name type="common">Bacillus lautus</name>
    <dbReference type="NCBI Taxonomy" id="1401"/>
    <lineage>
        <taxon>Bacteria</taxon>
        <taxon>Bacillati</taxon>
        <taxon>Bacillota</taxon>
        <taxon>Bacilli</taxon>
        <taxon>Bacillales</taxon>
        <taxon>Paenibacillaceae</taxon>
        <taxon>Paenibacillus</taxon>
    </lineage>
</organism>
<dbReference type="InterPro" id="IPR011330">
    <property type="entry name" value="Glyco_hydro/deAcase_b/a-brl"/>
</dbReference>
<evidence type="ECO:0000256" key="1">
    <source>
        <dbReference type="ARBA" id="ARBA00022723"/>
    </source>
</evidence>
<dbReference type="SUPFAM" id="SSF88713">
    <property type="entry name" value="Glycoside hydrolase/deacetylase"/>
    <property type="match status" value="1"/>
</dbReference>
<feature type="domain" description="NodB homology" evidence="3">
    <location>
        <begin position="248"/>
        <end position="423"/>
    </location>
</feature>
<keyword evidence="1" id="KW-0479">Metal-binding</keyword>
<dbReference type="Proteomes" id="UP000266552">
    <property type="component" value="Chromosome"/>
</dbReference>
<dbReference type="EMBL" id="CP032412">
    <property type="protein sequence ID" value="AYB47421.1"/>
    <property type="molecule type" value="Genomic_DNA"/>
</dbReference>
<reference evidence="4 5" key="1">
    <citation type="submission" date="2018-09" db="EMBL/GenBank/DDBJ databases">
        <title>Genome Sequence of Paenibacillus lautus Strain E7593-69, Azo Dye-Degrading Bacteria, Isolated from Commercial Tattoo Inks.</title>
        <authorList>
            <person name="Nho S.W."/>
            <person name="Kim S.-J."/>
            <person name="Kweon O."/>
            <person name="Cerniglia C.E."/>
        </authorList>
    </citation>
    <scope>NUCLEOTIDE SEQUENCE [LARGE SCALE GENOMIC DNA]</scope>
    <source>
        <strain evidence="4 5">E7593-69</strain>
    </source>
</reference>
<evidence type="ECO:0000256" key="2">
    <source>
        <dbReference type="ARBA" id="ARBA00022801"/>
    </source>
</evidence>
<dbReference type="InterPro" id="IPR002509">
    <property type="entry name" value="NODB_dom"/>
</dbReference>
<proteinExistence type="predicted"/>
<dbReference type="GO" id="GO:0046872">
    <property type="term" value="F:metal ion binding"/>
    <property type="evidence" value="ECO:0007669"/>
    <property type="project" value="UniProtKB-KW"/>
</dbReference>